<evidence type="ECO:0000313" key="2">
    <source>
        <dbReference type="Proteomes" id="UP000007995"/>
    </source>
</evidence>
<proteinExistence type="predicted"/>
<name>K5DGV4_9BACE</name>
<protein>
    <submittedName>
        <fullName evidence="1">Uncharacterized protein</fullName>
    </submittedName>
</protein>
<organism evidence="1 2">
    <name type="scientific">Bacteroides finegoldii CL09T03C10</name>
    <dbReference type="NCBI Taxonomy" id="997888"/>
    <lineage>
        <taxon>Bacteria</taxon>
        <taxon>Pseudomonadati</taxon>
        <taxon>Bacteroidota</taxon>
        <taxon>Bacteroidia</taxon>
        <taxon>Bacteroidales</taxon>
        <taxon>Bacteroidaceae</taxon>
        <taxon>Bacteroides</taxon>
    </lineage>
</organism>
<comment type="caution">
    <text evidence="1">The sequence shown here is derived from an EMBL/GenBank/DDBJ whole genome shotgun (WGS) entry which is preliminary data.</text>
</comment>
<dbReference type="HOGENOM" id="CLU_3408713_0_0_10"/>
<reference evidence="1 2" key="1">
    <citation type="submission" date="2012-02" db="EMBL/GenBank/DDBJ databases">
        <title>The Genome Sequence of Bacteroides finegoldii CL09T03C10.</title>
        <authorList>
            <consortium name="The Broad Institute Genome Sequencing Platform"/>
            <person name="Earl A."/>
            <person name="Ward D."/>
            <person name="Feldgarden M."/>
            <person name="Gevers D."/>
            <person name="Zitomersky N.L."/>
            <person name="Coyne M.J."/>
            <person name="Comstock L.E."/>
            <person name="Young S.K."/>
            <person name="Zeng Q."/>
            <person name="Gargeya S."/>
            <person name="Fitzgerald M."/>
            <person name="Haas B."/>
            <person name="Abouelleil A."/>
            <person name="Alvarado L."/>
            <person name="Arachchi H.M."/>
            <person name="Berlin A."/>
            <person name="Chapman S.B."/>
            <person name="Gearin G."/>
            <person name="Goldberg J."/>
            <person name="Griggs A."/>
            <person name="Gujja S."/>
            <person name="Hansen M."/>
            <person name="Heiman D."/>
            <person name="Howarth C."/>
            <person name="Larimer J."/>
            <person name="Lui A."/>
            <person name="MacDonald P.J.P."/>
            <person name="McCowen C."/>
            <person name="Montmayeur A."/>
            <person name="Murphy C."/>
            <person name="Neiman D."/>
            <person name="Pearson M."/>
            <person name="Priest M."/>
            <person name="Roberts A."/>
            <person name="Saif S."/>
            <person name="Shea T."/>
            <person name="Sisk P."/>
            <person name="Stolte C."/>
            <person name="Sykes S."/>
            <person name="Wortman J."/>
            <person name="Nusbaum C."/>
            <person name="Birren B."/>
        </authorList>
    </citation>
    <scope>NUCLEOTIDE SEQUENCE [LARGE SCALE GENOMIC DNA]</scope>
    <source>
        <strain evidence="1 2">CL09T03C10</strain>
    </source>
</reference>
<sequence length="31" mass="3601">MMFIISLYDNLGTDYTEFTVFSVVITAKQPR</sequence>
<gene>
    <name evidence="1" type="ORF">HMPREF1057_01013</name>
</gene>
<evidence type="ECO:0000313" key="1">
    <source>
        <dbReference type="EMBL" id="EKJ92178.1"/>
    </source>
</evidence>
<accession>K5DGV4</accession>
<dbReference type="Proteomes" id="UP000007995">
    <property type="component" value="Unassembled WGS sequence"/>
</dbReference>
<dbReference type="EMBL" id="AGXW01000002">
    <property type="protein sequence ID" value="EKJ92178.1"/>
    <property type="molecule type" value="Genomic_DNA"/>
</dbReference>
<dbReference type="AlphaFoldDB" id="K5DGV4"/>